<dbReference type="InterPro" id="IPR003593">
    <property type="entry name" value="AAA+_ATPase"/>
</dbReference>
<dbReference type="InterPro" id="IPR002611">
    <property type="entry name" value="IstB_ATP-bd"/>
</dbReference>
<dbReference type="AlphaFoldDB" id="A0A2B2LZ67"/>
<proteinExistence type="predicted"/>
<dbReference type="SUPFAM" id="SSF52540">
    <property type="entry name" value="P-loop containing nucleoside triphosphate hydrolases"/>
    <property type="match status" value="1"/>
</dbReference>
<feature type="domain" description="AAA+ ATPase" evidence="1">
    <location>
        <begin position="122"/>
        <end position="260"/>
    </location>
</feature>
<dbReference type="InterPro" id="IPR027417">
    <property type="entry name" value="P-loop_NTPase"/>
</dbReference>
<dbReference type="PANTHER" id="PTHR30050">
    <property type="entry name" value="CHROMOSOMAL REPLICATION INITIATOR PROTEIN DNAA"/>
    <property type="match status" value="1"/>
</dbReference>
<dbReference type="Gene3D" id="3.40.50.300">
    <property type="entry name" value="P-loop containing nucleotide triphosphate hydrolases"/>
    <property type="match status" value="1"/>
</dbReference>
<organism evidence="2 3">
    <name type="scientific">Bacillus cereus</name>
    <dbReference type="NCBI Taxonomy" id="1396"/>
    <lineage>
        <taxon>Bacteria</taxon>
        <taxon>Bacillati</taxon>
        <taxon>Bacillota</taxon>
        <taxon>Bacilli</taxon>
        <taxon>Bacillales</taxon>
        <taxon>Bacillaceae</taxon>
        <taxon>Bacillus</taxon>
        <taxon>Bacillus cereus group</taxon>
    </lineage>
</organism>
<gene>
    <name evidence="2" type="ORF">COK05_08610</name>
</gene>
<evidence type="ECO:0000259" key="1">
    <source>
        <dbReference type="SMART" id="SM00382"/>
    </source>
</evidence>
<evidence type="ECO:0000313" key="3">
    <source>
        <dbReference type="Proteomes" id="UP000224386"/>
    </source>
</evidence>
<name>A0A2B2LZ67_BACCE</name>
<protein>
    <recommendedName>
        <fullName evidence="1">AAA+ ATPase domain-containing protein</fullName>
    </recommendedName>
</protein>
<dbReference type="Pfam" id="PF01695">
    <property type="entry name" value="IstB_IS21"/>
    <property type="match status" value="1"/>
</dbReference>
<comment type="caution">
    <text evidence="2">The sequence shown here is derived from an EMBL/GenBank/DDBJ whole genome shotgun (WGS) entry which is preliminary data.</text>
</comment>
<dbReference type="Proteomes" id="UP000224386">
    <property type="component" value="Unassembled WGS sequence"/>
</dbReference>
<evidence type="ECO:0000313" key="2">
    <source>
        <dbReference type="EMBL" id="PFQ47796.1"/>
    </source>
</evidence>
<dbReference type="EMBL" id="NVAP01000019">
    <property type="protein sequence ID" value="PFQ47796.1"/>
    <property type="molecule type" value="Genomic_DNA"/>
</dbReference>
<accession>A0A2B2LZ67</accession>
<dbReference type="PANTHER" id="PTHR30050:SF4">
    <property type="entry name" value="ATP-BINDING PROTEIN RV3427C IN INSERTION SEQUENCE-RELATED"/>
    <property type="match status" value="1"/>
</dbReference>
<reference evidence="2 3" key="1">
    <citation type="submission" date="2017-09" db="EMBL/GenBank/DDBJ databases">
        <title>Large-scale bioinformatics analysis of Bacillus genomes uncovers conserved roles of natural products in bacterial physiology.</title>
        <authorList>
            <consortium name="Agbiome Team Llc"/>
            <person name="Bleich R.M."/>
            <person name="Grubbs K.J."/>
            <person name="Santa Maria K.C."/>
            <person name="Allen S.E."/>
            <person name="Farag S."/>
            <person name="Shank E.A."/>
            <person name="Bowers A."/>
        </authorList>
    </citation>
    <scope>NUCLEOTIDE SEQUENCE [LARGE SCALE GENOMIC DNA]</scope>
    <source>
        <strain evidence="2 3">AFS070861</strain>
    </source>
</reference>
<dbReference type="GO" id="GO:0005524">
    <property type="term" value="F:ATP binding"/>
    <property type="evidence" value="ECO:0007669"/>
    <property type="project" value="InterPro"/>
</dbReference>
<dbReference type="SMART" id="SM00382">
    <property type="entry name" value="AAA"/>
    <property type="match status" value="1"/>
</dbReference>
<dbReference type="GO" id="GO:0006260">
    <property type="term" value="P:DNA replication"/>
    <property type="evidence" value="ECO:0007669"/>
    <property type="project" value="TreeGrafter"/>
</dbReference>
<sequence length="276" mass="32286">MALTKVTDIVQSLSKRMNFLSETCVICNQERKRMVRLMEIQGETICPVCRLEEENRRLEKEMNVFRYEKEERKRKSIFYDQSLIKDETIKLARFSTFISECEEDENNLILAKKALTDYLNDIRFNLILVGKVGAGKSHISYSIAHEMNERSSDKVMYVTSSELFDYIRSTFNTQSCETEHSITNMLISMDLLVIDDLGAELGDMDINDLKATAFVNRVLFKLFDGRQGKKTIITTNLTGEAIIKAYDERVTSRMFNTYRHIEFKKTRDKRKRKLPF</sequence>